<evidence type="ECO:0000256" key="1">
    <source>
        <dbReference type="ARBA" id="ARBA00022729"/>
    </source>
</evidence>
<organism evidence="4 5">
    <name type="scientific">Microcosmobacter mediterraneus</name>
    <dbReference type="NCBI Taxonomy" id="3075607"/>
    <lineage>
        <taxon>Bacteria</taxon>
        <taxon>Pseudomonadati</taxon>
        <taxon>Bacteroidota</taxon>
        <taxon>Flavobacteriia</taxon>
        <taxon>Flavobacteriales</taxon>
        <taxon>Flavobacteriaceae</taxon>
        <taxon>Microcosmobacter</taxon>
    </lineage>
</organism>
<evidence type="ECO:0000259" key="3">
    <source>
        <dbReference type="Pfam" id="PF13205"/>
    </source>
</evidence>
<dbReference type="EMBL" id="JAVRIA010000004">
    <property type="protein sequence ID" value="MDT0558858.1"/>
    <property type="molecule type" value="Genomic_DNA"/>
</dbReference>
<reference evidence="4 5" key="1">
    <citation type="submission" date="2023-09" db="EMBL/GenBank/DDBJ databases">
        <authorList>
            <person name="Rey-Velasco X."/>
        </authorList>
    </citation>
    <scope>NUCLEOTIDE SEQUENCE [LARGE SCALE GENOMIC DNA]</scope>
    <source>
        <strain evidence="4 5">W332</strain>
    </source>
</reference>
<keyword evidence="5" id="KW-1185">Reference proteome</keyword>
<dbReference type="RefSeq" id="WP_311427623.1">
    <property type="nucleotide sequence ID" value="NZ_JAVRIA010000004.1"/>
</dbReference>
<dbReference type="Pfam" id="PF13205">
    <property type="entry name" value="Big_5"/>
    <property type="match status" value="1"/>
</dbReference>
<sequence length="346" mass="39600">MRVHLTILLLFVSLQLFANDFQIVVNEQKVTFYDASITIETATVYYLLKNNKLDENNVVRGVFKKNVQNVTFVPEFPFLQNVIYVLKYSKGAVEFSIPTENKNKPIVTQVYPTSNKLPVNLLRMYIQFSKPMKTINNLKHIKLFDAAGEEVKGVIFNNVYELWNDAQTQLTIIFDPARVKTGLIANEQLGRVLKPNQTYHLVINNLQDVYGNSLKEPYTKTFSVIKEDIVSPDTDLWNILLPSPNNKIALQVDFGNSIDMMSLLHRIRIYNSDNEIIKVSIHIGQEEKSIKFIQEEKWVKGNYTLKINSRLSDPSGNNLNGLFDHAIGSLKNKQEGKIISLPITIH</sequence>
<name>A0ABU2YL24_9FLAO</name>
<evidence type="ECO:0000313" key="4">
    <source>
        <dbReference type="EMBL" id="MDT0558858.1"/>
    </source>
</evidence>
<accession>A0ABU2YL24</accession>
<protein>
    <submittedName>
        <fullName evidence="4">Ig-like domain-containing protein</fullName>
    </submittedName>
</protein>
<evidence type="ECO:0000313" key="5">
    <source>
        <dbReference type="Proteomes" id="UP001259492"/>
    </source>
</evidence>
<feature type="signal peptide" evidence="2">
    <location>
        <begin position="1"/>
        <end position="18"/>
    </location>
</feature>
<dbReference type="InterPro" id="IPR032812">
    <property type="entry name" value="SbsA_Ig"/>
</dbReference>
<keyword evidence="1 2" id="KW-0732">Signal</keyword>
<proteinExistence type="predicted"/>
<feature type="chain" id="PRO_5047258482" evidence="2">
    <location>
        <begin position="19"/>
        <end position="346"/>
    </location>
</feature>
<evidence type="ECO:0000256" key="2">
    <source>
        <dbReference type="SAM" id="SignalP"/>
    </source>
</evidence>
<gene>
    <name evidence="4" type="ORF">RM697_09370</name>
</gene>
<dbReference type="Proteomes" id="UP001259492">
    <property type="component" value="Unassembled WGS sequence"/>
</dbReference>
<comment type="caution">
    <text evidence="4">The sequence shown here is derived from an EMBL/GenBank/DDBJ whole genome shotgun (WGS) entry which is preliminary data.</text>
</comment>
<feature type="domain" description="SbsA Ig-like" evidence="3">
    <location>
        <begin position="102"/>
        <end position="223"/>
    </location>
</feature>